<evidence type="ECO:0000313" key="4">
    <source>
        <dbReference type="EMBL" id="PKU65634.1"/>
    </source>
</evidence>
<dbReference type="SMART" id="SM00343">
    <property type="entry name" value="ZnF_C2HC"/>
    <property type="match status" value="1"/>
</dbReference>
<keyword evidence="1" id="KW-0862">Zinc</keyword>
<keyword evidence="5" id="KW-1185">Reference proteome</keyword>
<proteinExistence type="predicted"/>
<name>A0A2I0VQF1_9ASPA</name>
<keyword evidence="1" id="KW-0863">Zinc-finger</keyword>
<dbReference type="Pfam" id="PF00098">
    <property type="entry name" value="zf-CCHC"/>
    <property type="match status" value="1"/>
</dbReference>
<evidence type="ECO:0000259" key="3">
    <source>
        <dbReference type="PROSITE" id="PS50158"/>
    </source>
</evidence>
<dbReference type="GO" id="GO:0003676">
    <property type="term" value="F:nucleic acid binding"/>
    <property type="evidence" value="ECO:0007669"/>
    <property type="project" value="InterPro"/>
</dbReference>
<dbReference type="InterPro" id="IPR036875">
    <property type="entry name" value="Znf_CCHC_sf"/>
</dbReference>
<gene>
    <name evidence="4" type="ORF">MA16_Dca024807</name>
</gene>
<dbReference type="GO" id="GO:0008270">
    <property type="term" value="F:zinc ion binding"/>
    <property type="evidence" value="ECO:0007669"/>
    <property type="project" value="UniProtKB-KW"/>
</dbReference>
<dbReference type="AlphaFoldDB" id="A0A2I0VQF1"/>
<evidence type="ECO:0000256" key="2">
    <source>
        <dbReference type="SAM" id="MobiDB-lite"/>
    </source>
</evidence>
<evidence type="ECO:0000313" key="5">
    <source>
        <dbReference type="Proteomes" id="UP000233837"/>
    </source>
</evidence>
<dbReference type="Gene3D" id="4.10.60.10">
    <property type="entry name" value="Zinc finger, CCHC-type"/>
    <property type="match status" value="1"/>
</dbReference>
<reference evidence="4 5" key="1">
    <citation type="journal article" date="2016" name="Sci. Rep.">
        <title>The Dendrobium catenatum Lindl. genome sequence provides insights into polysaccharide synthase, floral development and adaptive evolution.</title>
        <authorList>
            <person name="Zhang G.Q."/>
            <person name="Xu Q."/>
            <person name="Bian C."/>
            <person name="Tsai W.C."/>
            <person name="Yeh C.M."/>
            <person name="Liu K.W."/>
            <person name="Yoshida K."/>
            <person name="Zhang L.S."/>
            <person name="Chang S.B."/>
            <person name="Chen F."/>
            <person name="Shi Y."/>
            <person name="Su Y.Y."/>
            <person name="Zhang Y.Q."/>
            <person name="Chen L.J."/>
            <person name="Yin Y."/>
            <person name="Lin M."/>
            <person name="Huang H."/>
            <person name="Deng H."/>
            <person name="Wang Z.W."/>
            <person name="Zhu S.L."/>
            <person name="Zhao X."/>
            <person name="Deng C."/>
            <person name="Niu S.C."/>
            <person name="Huang J."/>
            <person name="Wang M."/>
            <person name="Liu G.H."/>
            <person name="Yang H.J."/>
            <person name="Xiao X.J."/>
            <person name="Hsiao Y.Y."/>
            <person name="Wu W.L."/>
            <person name="Chen Y.Y."/>
            <person name="Mitsuda N."/>
            <person name="Ohme-Takagi M."/>
            <person name="Luo Y.B."/>
            <person name="Van de Peer Y."/>
            <person name="Liu Z.J."/>
        </authorList>
    </citation>
    <scope>NUCLEOTIDE SEQUENCE [LARGE SCALE GENOMIC DNA]</scope>
    <source>
        <tissue evidence="4">The whole plant</tissue>
    </source>
</reference>
<protein>
    <recommendedName>
        <fullName evidence="3">CCHC-type domain-containing protein</fullName>
    </recommendedName>
</protein>
<dbReference type="EMBL" id="KZ503323">
    <property type="protein sequence ID" value="PKU65634.1"/>
    <property type="molecule type" value="Genomic_DNA"/>
</dbReference>
<reference evidence="4 5" key="2">
    <citation type="journal article" date="2017" name="Nature">
        <title>The Apostasia genome and the evolution of orchids.</title>
        <authorList>
            <person name="Zhang G.Q."/>
            <person name="Liu K.W."/>
            <person name="Li Z."/>
            <person name="Lohaus R."/>
            <person name="Hsiao Y.Y."/>
            <person name="Niu S.C."/>
            <person name="Wang J.Y."/>
            <person name="Lin Y.C."/>
            <person name="Xu Q."/>
            <person name="Chen L.J."/>
            <person name="Yoshida K."/>
            <person name="Fujiwara S."/>
            <person name="Wang Z.W."/>
            <person name="Zhang Y.Q."/>
            <person name="Mitsuda N."/>
            <person name="Wang M."/>
            <person name="Liu G.H."/>
            <person name="Pecoraro L."/>
            <person name="Huang H.X."/>
            <person name="Xiao X.J."/>
            <person name="Lin M."/>
            <person name="Wu X.Y."/>
            <person name="Wu W.L."/>
            <person name="Chen Y.Y."/>
            <person name="Chang S.B."/>
            <person name="Sakamoto S."/>
            <person name="Ohme-Takagi M."/>
            <person name="Yagi M."/>
            <person name="Zeng S.J."/>
            <person name="Shen C.Y."/>
            <person name="Yeh C.M."/>
            <person name="Luo Y.B."/>
            <person name="Tsai W.C."/>
            <person name="Van de Peer Y."/>
            <person name="Liu Z.J."/>
        </authorList>
    </citation>
    <scope>NUCLEOTIDE SEQUENCE [LARGE SCALE GENOMIC DNA]</scope>
    <source>
        <tissue evidence="4">The whole plant</tissue>
    </source>
</reference>
<feature type="region of interest" description="Disordered" evidence="2">
    <location>
        <begin position="153"/>
        <end position="183"/>
    </location>
</feature>
<feature type="domain" description="CCHC-type" evidence="3">
    <location>
        <begin position="141"/>
        <end position="155"/>
    </location>
</feature>
<evidence type="ECO:0000256" key="1">
    <source>
        <dbReference type="PROSITE-ProRule" id="PRU00047"/>
    </source>
</evidence>
<dbReference type="Pfam" id="PF14223">
    <property type="entry name" value="Retrotran_gag_2"/>
    <property type="match status" value="1"/>
</dbReference>
<dbReference type="PROSITE" id="PS50158">
    <property type="entry name" value="ZF_CCHC"/>
    <property type="match status" value="1"/>
</dbReference>
<keyword evidence="1" id="KW-0479">Metal-binding</keyword>
<organism evidence="4 5">
    <name type="scientific">Dendrobium catenatum</name>
    <dbReference type="NCBI Taxonomy" id="906689"/>
    <lineage>
        <taxon>Eukaryota</taxon>
        <taxon>Viridiplantae</taxon>
        <taxon>Streptophyta</taxon>
        <taxon>Embryophyta</taxon>
        <taxon>Tracheophyta</taxon>
        <taxon>Spermatophyta</taxon>
        <taxon>Magnoliopsida</taxon>
        <taxon>Liliopsida</taxon>
        <taxon>Asparagales</taxon>
        <taxon>Orchidaceae</taxon>
        <taxon>Epidendroideae</taxon>
        <taxon>Malaxideae</taxon>
        <taxon>Dendrobiinae</taxon>
        <taxon>Dendrobium</taxon>
    </lineage>
</organism>
<dbReference type="InterPro" id="IPR001878">
    <property type="entry name" value="Znf_CCHC"/>
</dbReference>
<dbReference type="SUPFAM" id="SSF57756">
    <property type="entry name" value="Retrovirus zinc finger-like domains"/>
    <property type="match status" value="1"/>
</dbReference>
<dbReference type="Proteomes" id="UP000233837">
    <property type="component" value="Unassembled WGS sequence"/>
</dbReference>
<accession>A0A2I0VQF1</accession>
<sequence>MYTRFTHIVISLHALGSEHTNYKKVNKILRCLPSSFDVKITAITESEYLNTYSIDNLLCSLIAYEQGVNQRNLGAGEKRKDKTMALKANDTDFDSSGSKSVDVAIITRQIKSFLRKNNNYHQKWKRGKDSKNCKNSFNLICYECRKSGHVKTDCPTLKKHPSMENDEEKSKFRKDKKQVQKAF</sequence>